<reference evidence="2 3" key="1">
    <citation type="submission" date="2016-01" db="EMBL/GenBank/DDBJ databases">
        <title>Biosynthesis of antibiotic leucinostatins and their inhibition on Phytophthora in bio-control Purpureocillium lilacinum.</title>
        <authorList>
            <person name="Wang G."/>
            <person name="Liu Z."/>
            <person name="Lin R."/>
            <person name="Li E."/>
            <person name="Mao Z."/>
            <person name="Ling J."/>
            <person name="Yin W."/>
            <person name="Xie B."/>
        </authorList>
    </citation>
    <scope>NUCLEOTIDE SEQUENCE [LARGE SCALE GENOMIC DNA]</scope>
    <source>
        <strain evidence="2">PLBJ-1</strain>
    </source>
</reference>
<protein>
    <submittedName>
        <fullName evidence="2">Phosphotransferase enzyme family domain-containing protein</fullName>
    </submittedName>
</protein>
<dbReference type="Pfam" id="PF01636">
    <property type="entry name" value="APH"/>
    <property type="match status" value="1"/>
</dbReference>
<evidence type="ECO:0000313" key="3">
    <source>
        <dbReference type="Proteomes" id="UP000078240"/>
    </source>
</evidence>
<accession>A0A179FKZ7</accession>
<dbReference type="InterPro" id="IPR002575">
    <property type="entry name" value="Aminoglycoside_PTrfase"/>
</dbReference>
<dbReference type="AlphaFoldDB" id="A0A179FKZ7"/>
<dbReference type="InterPro" id="IPR011009">
    <property type="entry name" value="Kinase-like_dom_sf"/>
</dbReference>
<comment type="caution">
    <text evidence="2">The sequence shown here is derived from an EMBL/GenBank/DDBJ whole genome shotgun (WGS) entry which is preliminary data.</text>
</comment>
<dbReference type="SUPFAM" id="SSF56112">
    <property type="entry name" value="Protein kinase-like (PK-like)"/>
    <property type="match status" value="1"/>
</dbReference>
<proteinExistence type="predicted"/>
<dbReference type="Gene3D" id="3.90.1200.10">
    <property type="match status" value="1"/>
</dbReference>
<keyword evidence="2" id="KW-0808">Transferase</keyword>
<organism evidence="2 3">
    <name type="scientific">Purpureocillium lilacinum</name>
    <name type="common">Paecilomyces lilacinus</name>
    <dbReference type="NCBI Taxonomy" id="33203"/>
    <lineage>
        <taxon>Eukaryota</taxon>
        <taxon>Fungi</taxon>
        <taxon>Dikarya</taxon>
        <taxon>Ascomycota</taxon>
        <taxon>Pezizomycotina</taxon>
        <taxon>Sordariomycetes</taxon>
        <taxon>Hypocreomycetidae</taxon>
        <taxon>Hypocreales</taxon>
        <taxon>Ophiocordycipitaceae</taxon>
        <taxon>Purpureocillium</taxon>
    </lineage>
</organism>
<sequence>MAIQEYSAETFEALLSLEAARKRFEDVNGNALVNDIFKPFFAKKGMERRFGLTMLHRHFDLKPDERLVEYNGTSSPWNTEEIPGMRRPQPSIWANCPDGYFRPTEFRYAKEQDDPFDELDEEFMLEFRALLDRHEVSNLFGFCRYPGDDFTGLCEITIGNTNINLKPADYFERIIENKIRRVRDGSLPDLAENDCIDQKDRLSAVLYPDLTYAPFAIDHGDLAPQNIIADSDYNICGIIDWGFSAMVPLQMAAGLPRFLRLQDLVLPPSISLKEDRASYMAFLQTRSSQASSWMILVQGGTDVDFRHCFLESIVSKGMHRRMVELKWEIPVSEQE</sequence>
<feature type="domain" description="Aminoglycoside phosphotransferase" evidence="1">
    <location>
        <begin position="166"/>
        <end position="246"/>
    </location>
</feature>
<evidence type="ECO:0000259" key="1">
    <source>
        <dbReference type="Pfam" id="PF01636"/>
    </source>
</evidence>
<gene>
    <name evidence="2" type="ORF">VFPBJ_11106</name>
</gene>
<dbReference type="GO" id="GO:0016740">
    <property type="term" value="F:transferase activity"/>
    <property type="evidence" value="ECO:0007669"/>
    <property type="project" value="UniProtKB-KW"/>
</dbReference>
<name>A0A179FKZ7_PURLI</name>
<dbReference type="EMBL" id="LSBH01000013">
    <property type="protein sequence ID" value="OAQ65713.1"/>
    <property type="molecule type" value="Genomic_DNA"/>
</dbReference>
<evidence type="ECO:0000313" key="2">
    <source>
        <dbReference type="EMBL" id="OAQ65713.1"/>
    </source>
</evidence>
<dbReference type="Proteomes" id="UP000078240">
    <property type="component" value="Unassembled WGS sequence"/>
</dbReference>